<evidence type="ECO:0000313" key="2">
    <source>
        <dbReference type="Proteomes" id="UP000005446"/>
    </source>
</evidence>
<sequence>MIQYVEAQFFCGKQESVKHVSCYICGKRCSLRHYFREVVSSVDFRELKRPAMECSERMETLTEHLHHIADNRLGIVVLDNRVEHLDMNNVILFKQITWRILKTVVDVERDV</sequence>
<reference evidence="1 2" key="1">
    <citation type="journal article" date="2012" name="Eukaryot. Cell">
        <title>Genome sequence of the fungus Glarea lozoyensis: the first genome sequence of a species from the Helotiaceae family.</title>
        <authorList>
            <person name="Youssar L."/>
            <person name="Gruening B.A."/>
            <person name="Erxleben A."/>
            <person name="Guenther S."/>
            <person name="Huettel W."/>
        </authorList>
    </citation>
    <scope>NUCLEOTIDE SEQUENCE [LARGE SCALE GENOMIC DNA]</scope>
    <source>
        <strain evidence="2">ATCC 74030 / MF5533</strain>
    </source>
</reference>
<dbReference type="InParanoid" id="H0EZR4"/>
<protein>
    <submittedName>
        <fullName evidence="1">Uncharacterized protein</fullName>
    </submittedName>
</protein>
<dbReference type="HOGENOM" id="CLU_2158686_0_0_1"/>
<proteinExistence type="predicted"/>
<organism evidence="1 2">
    <name type="scientific">Glarea lozoyensis (strain ATCC 74030 / MF5533)</name>
    <dbReference type="NCBI Taxonomy" id="1104152"/>
    <lineage>
        <taxon>Eukaryota</taxon>
        <taxon>Fungi</taxon>
        <taxon>Dikarya</taxon>
        <taxon>Ascomycota</taxon>
        <taxon>Pezizomycotina</taxon>
        <taxon>Leotiomycetes</taxon>
        <taxon>Helotiales</taxon>
        <taxon>Helotiaceae</taxon>
        <taxon>Glarea</taxon>
    </lineage>
</organism>
<gene>
    <name evidence="1" type="ORF">M7I_8342</name>
</gene>
<dbReference type="Proteomes" id="UP000005446">
    <property type="component" value="Unassembled WGS sequence"/>
</dbReference>
<comment type="caution">
    <text evidence="1">The sequence shown here is derived from an EMBL/GenBank/DDBJ whole genome shotgun (WGS) entry which is preliminary data.</text>
</comment>
<keyword evidence="2" id="KW-1185">Reference proteome</keyword>
<name>H0EZR4_GLAL7</name>
<dbReference type="EMBL" id="AGUE01000315">
    <property type="protein sequence ID" value="EHK95978.1"/>
    <property type="molecule type" value="Genomic_DNA"/>
</dbReference>
<dbReference type="AlphaFoldDB" id="H0EZR4"/>
<evidence type="ECO:0000313" key="1">
    <source>
        <dbReference type="EMBL" id="EHK95978.1"/>
    </source>
</evidence>
<accession>H0EZR4</accession>